<organism evidence="2 3">
    <name type="scientific">Aquamicrobium lusatiense</name>
    <dbReference type="NCBI Taxonomy" id="89772"/>
    <lineage>
        <taxon>Bacteria</taxon>
        <taxon>Pseudomonadati</taxon>
        <taxon>Pseudomonadota</taxon>
        <taxon>Alphaproteobacteria</taxon>
        <taxon>Hyphomicrobiales</taxon>
        <taxon>Phyllobacteriaceae</taxon>
        <taxon>Aquamicrobium</taxon>
    </lineage>
</organism>
<dbReference type="Gene3D" id="3.60.60.10">
    <property type="entry name" value="Penicillin V Acylase, Chain A"/>
    <property type="match status" value="1"/>
</dbReference>
<dbReference type="InterPro" id="IPR005079">
    <property type="entry name" value="Peptidase_C45_hydrolase"/>
</dbReference>
<dbReference type="Proteomes" id="UP000533306">
    <property type="component" value="Unassembled WGS sequence"/>
</dbReference>
<feature type="domain" description="Peptidase C45 hydrolase" evidence="1">
    <location>
        <begin position="131"/>
        <end position="351"/>
    </location>
</feature>
<comment type="caution">
    <text evidence="2">The sequence shown here is derived from an EMBL/GenBank/DDBJ whole genome shotgun (WGS) entry which is preliminary data.</text>
</comment>
<dbReference type="EMBL" id="JACHEU010000001">
    <property type="protein sequence ID" value="MBB6011654.1"/>
    <property type="molecule type" value="Genomic_DNA"/>
</dbReference>
<evidence type="ECO:0000259" key="1">
    <source>
        <dbReference type="Pfam" id="PF03417"/>
    </source>
</evidence>
<dbReference type="PANTHER" id="PTHR34180">
    <property type="entry name" value="PEPTIDASE C45"/>
    <property type="match status" value="1"/>
</dbReference>
<dbReference type="PANTHER" id="PTHR34180:SF1">
    <property type="entry name" value="BETA-ALANYL-DOPAMINE_CARCININE HYDROLASE"/>
    <property type="match status" value="1"/>
</dbReference>
<dbReference type="Gene3D" id="1.10.10.2120">
    <property type="match status" value="1"/>
</dbReference>
<dbReference type="InterPro" id="IPR047794">
    <property type="entry name" value="C45_proenzyme-like"/>
</dbReference>
<protein>
    <submittedName>
        <fullName evidence="2">Isopenicillin-N N-acyltransferase-like protein</fullName>
    </submittedName>
</protein>
<evidence type="ECO:0000313" key="2">
    <source>
        <dbReference type="EMBL" id="MBB6011654.1"/>
    </source>
</evidence>
<dbReference type="NCBIfam" id="NF040521">
    <property type="entry name" value="C45_proenzyme"/>
    <property type="match status" value="1"/>
</dbReference>
<dbReference type="GO" id="GO:0016746">
    <property type="term" value="F:acyltransferase activity"/>
    <property type="evidence" value="ECO:0007669"/>
    <property type="project" value="UniProtKB-KW"/>
</dbReference>
<evidence type="ECO:0000313" key="3">
    <source>
        <dbReference type="Proteomes" id="UP000533306"/>
    </source>
</evidence>
<dbReference type="Pfam" id="PF03417">
    <property type="entry name" value="AAT"/>
    <property type="match status" value="1"/>
</dbReference>
<gene>
    <name evidence="2" type="ORF">HNR59_000999</name>
</gene>
<accession>A0A7W9S1L1</accession>
<proteinExistence type="predicted"/>
<dbReference type="RefSeq" id="WP_183826823.1">
    <property type="nucleotide sequence ID" value="NZ_JACHEU010000001.1"/>
</dbReference>
<keyword evidence="2" id="KW-0012">Acyltransferase</keyword>
<dbReference type="AlphaFoldDB" id="A0A7W9S1L1"/>
<keyword evidence="2" id="KW-0808">Transferase</keyword>
<sequence length="387" mass="41846">MKSVEPFPLVDLSGSPRERGLAYGAAAKERIDRSIALYRGQLRAAGYDLGDLAGLSQDFRKRVGDWAPEMLEEMDAIAEGAGVDAVDILLINARTELVQLAKRKVAANASEPDGCTGVVVLPEASATGELLHAQTWDWLAECADTAVVLRIRRDDGPDVLTFTEAGGMARNGFNSVGTSITANYLESDRDYRTLGLPLSLIRRRALEQQHFSQSVKIVATTPKSASNNMILSTVQGFAVDLECAPDEAFPITPQDGLIVHANHWQSPVALSKLKEMGLHNMPDSIYRDFVVRRHLRGCGYTIGEQDIRDALSDRLGAPFSVCRPPIPGMSGNLSATVATLLFRPAAGTMEITPLPAINAEATIYRLEMESAVRAMNSGAREKVLADA</sequence>
<keyword evidence="3" id="KW-1185">Reference proteome</keyword>
<reference evidence="2 3" key="1">
    <citation type="submission" date="2020-08" db="EMBL/GenBank/DDBJ databases">
        <title>Genomic Encyclopedia of Type Strains, Phase IV (KMG-IV): sequencing the most valuable type-strain genomes for metagenomic binning, comparative biology and taxonomic classification.</title>
        <authorList>
            <person name="Goeker M."/>
        </authorList>
    </citation>
    <scope>NUCLEOTIDE SEQUENCE [LARGE SCALE GENOMIC DNA]</scope>
    <source>
        <strain evidence="2 3">DSM 11099</strain>
    </source>
</reference>
<dbReference type="InterPro" id="IPR047801">
    <property type="entry name" value="Peptidase_C45"/>
</dbReference>
<name>A0A7W9S1L1_9HYPH</name>